<feature type="compositionally biased region" description="Polar residues" evidence="1">
    <location>
        <begin position="12"/>
        <end position="24"/>
    </location>
</feature>
<dbReference type="EMBL" id="MWPH01000001">
    <property type="protein sequence ID" value="OVE85388.1"/>
    <property type="molecule type" value="Genomic_DNA"/>
</dbReference>
<dbReference type="AlphaFoldDB" id="A0A202EB30"/>
<dbReference type="RefSeq" id="WP_054864087.1">
    <property type="nucleotide sequence ID" value="NZ_MWPH01000001.1"/>
</dbReference>
<proteinExistence type="predicted"/>
<evidence type="ECO:0000313" key="3">
    <source>
        <dbReference type="Proteomes" id="UP000196084"/>
    </source>
</evidence>
<sequence length="121" mass="12579">MTLEPKAEAGLTTLQMPENATGESLLTISTETSEHEAGTIVIDAGTLEGTVTDADGTPLETAVEIRDTETGVVADTVMTDDEGSYKTTVSSGTYEIAAEAVESTEAATVEMDETTTVTISR</sequence>
<protein>
    <recommendedName>
        <fullName evidence="4">Carboxypeptidase regulatory-like domain-containing protein</fullName>
    </recommendedName>
</protein>
<dbReference type="Gene3D" id="2.60.40.1120">
    <property type="entry name" value="Carboxypeptidase-like, regulatory domain"/>
    <property type="match status" value="1"/>
</dbReference>
<comment type="caution">
    <text evidence="2">The sequence shown here is derived from an EMBL/GenBank/DDBJ whole genome shotgun (WGS) entry which is preliminary data.</text>
</comment>
<dbReference type="GO" id="GO:0030246">
    <property type="term" value="F:carbohydrate binding"/>
    <property type="evidence" value="ECO:0007669"/>
    <property type="project" value="InterPro"/>
</dbReference>
<dbReference type="Proteomes" id="UP000196084">
    <property type="component" value="Unassembled WGS sequence"/>
</dbReference>
<accession>A0A202EB30</accession>
<organism evidence="2 3">
    <name type="scientific">Natronolimnobius baerhuensis</name>
    <dbReference type="NCBI Taxonomy" id="253108"/>
    <lineage>
        <taxon>Archaea</taxon>
        <taxon>Methanobacteriati</taxon>
        <taxon>Methanobacteriota</taxon>
        <taxon>Stenosarchaea group</taxon>
        <taxon>Halobacteria</taxon>
        <taxon>Halobacteriales</taxon>
        <taxon>Natrialbaceae</taxon>
        <taxon>Natronolimnobius</taxon>
    </lineage>
</organism>
<feature type="region of interest" description="Disordered" evidence="1">
    <location>
        <begin position="1"/>
        <end position="24"/>
    </location>
</feature>
<evidence type="ECO:0000313" key="2">
    <source>
        <dbReference type="EMBL" id="OVE85388.1"/>
    </source>
</evidence>
<evidence type="ECO:0000256" key="1">
    <source>
        <dbReference type="SAM" id="MobiDB-lite"/>
    </source>
</evidence>
<gene>
    <name evidence="2" type="ORF">B2G88_00725</name>
</gene>
<keyword evidence="3" id="KW-1185">Reference proteome</keyword>
<dbReference type="InterPro" id="IPR013784">
    <property type="entry name" value="Carb-bd-like_fold"/>
</dbReference>
<dbReference type="Pfam" id="PF13620">
    <property type="entry name" value="CarboxypepD_reg"/>
    <property type="match status" value="1"/>
</dbReference>
<evidence type="ECO:0008006" key="4">
    <source>
        <dbReference type="Google" id="ProtNLM"/>
    </source>
</evidence>
<dbReference type="SUPFAM" id="SSF49452">
    <property type="entry name" value="Starch-binding domain-like"/>
    <property type="match status" value="1"/>
</dbReference>
<reference evidence="2 3" key="1">
    <citation type="submission" date="2017-02" db="EMBL/GenBank/DDBJ databases">
        <title>Natronthermophilus aegyptiacus gen. nov.,sp. nov., an aerobic, extremely halophilic alkalithermophilic archaeon isolated from the athalassohaline Wadi An Natrun, Egypt.</title>
        <authorList>
            <person name="Zhao B."/>
        </authorList>
    </citation>
    <scope>NUCLEOTIDE SEQUENCE [LARGE SCALE GENOMIC DNA]</scope>
    <source>
        <strain evidence="2 3">CGMCC 1.3597</strain>
    </source>
</reference>
<name>A0A202EB30_9EURY</name>
<dbReference type="OrthoDB" id="386733at2157"/>